<dbReference type="Pfam" id="PF00270">
    <property type="entry name" value="DEAD"/>
    <property type="match status" value="1"/>
</dbReference>
<dbReference type="InterPro" id="IPR027417">
    <property type="entry name" value="P-loop_NTPase"/>
</dbReference>
<dbReference type="InterPro" id="IPR041204">
    <property type="entry name" value="RIG-I-like_C"/>
</dbReference>
<proteinExistence type="inferred from homology"/>
<keyword evidence="4" id="KW-0963">Cytoplasm</keyword>
<evidence type="ECO:0000256" key="15">
    <source>
        <dbReference type="ARBA" id="ARBA00049390"/>
    </source>
</evidence>
<dbReference type="PROSITE" id="PS51192">
    <property type="entry name" value="HELICASE_ATP_BIND_1"/>
    <property type="match status" value="1"/>
</dbReference>
<dbReference type="PROSITE" id="PS51194">
    <property type="entry name" value="HELICASE_CTER"/>
    <property type="match status" value="1"/>
</dbReference>
<evidence type="ECO:0000259" key="19">
    <source>
        <dbReference type="PROSITE" id="PS51789"/>
    </source>
</evidence>
<evidence type="ECO:0000256" key="8">
    <source>
        <dbReference type="ARBA" id="ARBA00022801"/>
    </source>
</evidence>
<comment type="catalytic activity">
    <reaction evidence="15">
        <text>ATP + H2O = ADP + phosphate + H(+)</text>
        <dbReference type="Rhea" id="RHEA:13065"/>
        <dbReference type="ChEBI" id="CHEBI:15377"/>
        <dbReference type="ChEBI" id="CHEBI:15378"/>
        <dbReference type="ChEBI" id="CHEBI:30616"/>
        <dbReference type="ChEBI" id="CHEBI:43474"/>
        <dbReference type="ChEBI" id="CHEBI:456216"/>
        <dbReference type="EC" id="3.6.4.13"/>
    </reaction>
    <physiologicalReaction direction="left-to-right" evidence="15">
        <dbReference type="Rhea" id="RHEA:13066"/>
    </physiologicalReaction>
</comment>
<keyword evidence="8" id="KW-0378">Hydrolase</keyword>
<dbReference type="PANTHER" id="PTHR14074">
    <property type="entry name" value="HELICASE WITH DEATH DOMAIN-RELATED"/>
    <property type="match status" value="1"/>
</dbReference>
<dbReference type="GO" id="GO:0003724">
    <property type="term" value="F:RNA helicase activity"/>
    <property type="evidence" value="ECO:0007669"/>
    <property type="project" value="UniProtKB-EC"/>
</dbReference>
<dbReference type="InterPro" id="IPR038557">
    <property type="entry name" value="RLR_C_sf"/>
</dbReference>
<feature type="region of interest" description="Disordered" evidence="16">
    <location>
        <begin position="22"/>
        <end position="60"/>
    </location>
</feature>
<protein>
    <recommendedName>
        <fullName evidence="3">RNA helicase</fullName>
        <ecNumber evidence="3">3.6.4.13</ecNumber>
    </recommendedName>
</protein>
<keyword evidence="11" id="KW-0067">ATP-binding</keyword>
<keyword evidence="6" id="KW-0479">Metal-binding</keyword>
<reference evidence="20" key="1">
    <citation type="submission" date="2014-12" db="EMBL/GenBank/DDBJ databases">
        <title>Insight into the proteome of Arion vulgaris.</title>
        <authorList>
            <person name="Aradska J."/>
            <person name="Bulat T."/>
            <person name="Smidak R."/>
            <person name="Sarate P."/>
            <person name="Gangsoo J."/>
            <person name="Sialana F."/>
            <person name="Bilban M."/>
            <person name="Lubec G."/>
        </authorList>
    </citation>
    <scope>NUCLEOTIDE SEQUENCE</scope>
    <source>
        <tissue evidence="20">Skin</tissue>
    </source>
</reference>
<accession>A0A0B7BGA0</accession>
<feature type="compositionally biased region" description="Acidic residues" evidence="16">
    <location>
        <begin position="47"/>
        <end position="59"/>
    </location>
</feature>
<gene>
    <name evidence="20" type="primary">ORF182363</name>
    <name evidence="21" type="synonym">ORF182368</name>
</gene>
<dbReference type="PROSITE" id="PS51789">
    <property type="entry name" value="RLR_CTR"/>
    <property type="match status" value="1"/>
</dbReference>
<dbReference type="GO" id="GO:0005524">
    <property type="term" value="F:ATP binding"/>
    <property type="evidence" value="ECO:0007669"/>
    <property type="project" value="UniProtKB-KW"/>
</dbReference>
<dbReference type="EMBL" id="HACG01044476">
    <property type="protein sequence ID" value="CEK91341.1"/>
    <property type="molecule type" value="Transcribed_RNA"/>
</dbReference>
<dbReference type="GO" id="GO:0003723">
    <property type="term" value="F:RNA binding"/>
    <property type="evidence" value="ECO:0007669"/>
    <property type="project" value="UniProtKB-KW"/>
</dbReference>
<dbReference type="EMBL" id="HACG01044477">
    <property type="protein sequence ID" value="CEK91342.1"/>
    <property type="molecule type" value="Transcribed_RNA"/>
</dbReference>
<dbReference type="SMART" id="SM00490">
    <property type="entry name" value="HELICc"/>
    <property type="match status" value="1"/>
</dbReference>
<evidence type="ECO:0000256" key="1">
    <source>
        <dbReference type="ARBA" id="ARBA00004496"/>
    </source>
</evidence>
<dbReference type="Gene3D" id="1.20.1320.30">
    <property type="match status" value="1"/>
</dbReference>
<keyword evidence="14" id="KW-0051">Antiviral defense</keyword>
<evidence type="ECO:0000256" key="6">
    <source>
        <dbReference type="ARBA" id="ARBA00022723"/>
    </source>
</evidence>
<keyword evidence="5" id="KW-0399">Innate immunity</keyword>
<dbReference type="GO" id="GO:0016787">
    <property type="term" value="F:hydrolase activity"/>
    <property type="evidence" value="ECO:0007669"/>
    <property type="project" value="UniProtKB-KW"/>
</dbReference>
<feature type="domain" description="Helicase C-terminal" evidence="18">
    <location>
        <begin position="457"/>
        <end position="629"/>
    </location>
</feature>
<evidence type="ECO:0000259" key="17">
    <source>
        <dbReference type="PROSITE" id="PS51192"/>
    </source>
</evidence>
<comment type="subcellular location">
    <subcellularLocation>
        <location evidence="1">Cytoplasm</location>
    </subcellularLocation>
</comment>
<dbReference type="InterPro" id="IPR051363">
    <property type="entry name" value="RLR_Helicase"/>
</dbReference>
<dbReference type="Pfam" id="PF11648">
    <property type="entry name" value="RIG-I_C-RD"/>
    <property type="match status" value="1"/>
</dbReference>
<dbReference type="GO" id="GO:0045087">
    <property type="term" value="P:innate immune response"/>
    <property type="evidence" value="ECO:0007669"/>
    <property type="project" value="UniProtKB-KW"/>
</dbReference>
<evidence type="ECO:0000256" key="12">
    <source>
        <dbReference type="ARBA" id="ARBA00022859"/>
    </source>
</evidence>
<organism evidence="20">
    <name type="scientific">Arion vulgaris</name>
    <dbReference type="NCBI Taxonomy" id="1028688"/>
    <lineage>
        <taxon>Eukaryota</taxon>
        <taxon>Metazoa</taxon>
        <taxon>Spiralia</taxon>
        <taxon>Lophotrochozoa</taxon>
        <taxon>Mollusca</taxon>
        <taxon>Gastropoda</taxon>
        <taxon>Heterobranchia</taxon>
        <taxon>Euthyneura</taxon>
        <taxon>Panpulmonata</taxon>
        <taxon>Eupulmonata</taxon>
        <taxon>Stylommatophora</taxon>
        <taxon>Helicina</taxon>
        <taxon>Arionoidea</taxon>
        <taxon>Arionidae</taxon>
        <taxon>Arion</taxon>
    </lineage>
</organism>
<feature type="domain" description="Helicase ATP-binding" evidence="17">
    <location>
        <begin position="82"/>
        <end position="266"/>
    </location>
</feature>
<keyword evidence="10" id="KW-0862">Zinc</keyword>
<evidence type="ECO:0000256" key="2">
    <source>
        <dbReference type="ARBA" id="ARBA00006866"/>
    </source>
</evidence>
<evidence type="ECO:0000256" key="9">
    <source>
        <dbReference type="ARBA" id="ARBA00022806"/>
    </source>
</evidence>
<dbReference type="AlphaFoldDB" id="A0A0B7BGA0"/>
<evidence type="ECO:0000313" key="21">
    <source>
        <dbReference type="EMBL" id="CEK91342.1"/>
    </source>
</evidence>
<evidence type="ECO:0000256" key="11">
    <source>
        <dbReference type="ARBA" id="ARBA00022840"/>
    </source>
</evidence>
<sequence length="813" mass="93454">MAFFSDSSDDFTSLSLNDPKMDMPSYQHMVPANGNDVTAQDKCSYNSDDDLDEKYESEENEKGCETQAVQKLQLRDYQIELAEYAIEGYNTIIYAPTGSGKTGVATYIIGEHLKHSHGKGKVVFLANVVSLADQQYKYLCKYLPSYQTALITGESYNSMSLHLSIPDNDILVMTPMILQNHLKCKLVPHLGVFSMIVFDECHHTREGEPYNTLMRSYHKTKIDITQARNSRKETNITLPQIVGLTASIGIEGAEILEVAKDNILKICANLDISLMSTIKDNLKELEEHVPVPRDETRPLSERREDDSVFKIIEVMQKLEKHMENYIKELPNDKLTKELNARPANRKSQEYEQWTISTMKVAKALPMRFSSKQNDVHIRLVIIAANYLKEYRFALETYDLVELEDVMEYLEKSFQDLKRHEQRMTEENIFYDYFVYLKRYVLSREPEDNPNLSILTNTLMEYIVRKSKESRVIIFVRTRALAVALSRWLNRCKMQEIRDLNACSFTGANVPEQKGGTPQAKQESILQNFRTGIVRLIVSTSVAEEGLDIALCNLVVKYNHVGNEVSTVQTKGRSRAVGGVSMLLAMDIILQRERVNQAKAELMRKAILSIQKMSKYEFGKAIEKHLEDIYAELTSDTAIENKTRPDQLFEIVCSLCRKVKLPSTNFRTIYDKYRISIDRDLLKETINYPKQVTSIDEIQFVGNVKCQGETIPGKKCFNPLGQMIKFKDVSFIAIGIKNVVFNIGNHTDLQQYKKWSKVPFLVDELSDEDIIRYLSDTGVKRAPDSANEDYSLDDEINMQRYRRWNSNTDVKRPY</sequence>
<dbReference type="GO" id="GO:0005737">
    <property type="term" value="C:cytoplasm"/>
    <property type="evidence" value="ECO:0007669"/>
    <property type="project" value="UniProtKB-SubCell"/>
</dbReference>
<dbReference type="PANTHER" id="PTHR14074:SF16">
    <property type="entry name" value="ANTIVIRAL INNATE IMMUNE RESPONSE RECEPTOR RIG-I"/>
    <property type="match status" value="1"/>
</dbReference>
<evidence type="ECO:0000313" key="20">
    <source>
        <dbReference type="EMBL" id="CEK91341.1"/>
    </source>
</evidence>
<evidence type="ECO:0000256" key="3">
    <source>
        <dbReference type="ARBA" id="ARBA00012552"/>
    </source>
</evidence>
<dbReference type="InterPro" id="IPR014001">
    <property type="entry name" value="Helicase_ATP-bd"/>
</dbReference>
<evidence type="ECO:0000256" key="13">
    <source>
        <dbReference type="ARBA" id="ARBA00022884"/>
    </source>
</evidence>
<dbReference type="Pfam" id="PF00271">
    <property type="entry name" value="Helicase_C"/>
    <property type="match status" value="1"/>
</dbReference>
<dbReference type="InterPro" id="IPR011545">
    <property type="entry name" value="DEAD/DEAH_box_helicase_dom"/>
</dbReference>
<evidence type="ECO:0000256" key="10">
    <source>
        <dbReference type="ARBA" id="ARBA00022833"/>
    </source>
</evidence>
<dbReference type="Gene3D" id="2.170.150.30">
    <property type="entry name" value="RIG-I-like receptor, C-terminal regulatory domain"/>
    <property type="match status" value="1"/>
</dbReference>
<feature type="compositionally biased region" description="Polar residues" evidence="16">
    <location>
        <begin position="35"/>
        <end position="46"/>
    </location>
</feature>
<dbReference type="InterPro" id="IPR021673">
    <property type="entry name" value="RLR_CTR"/>
</dbReference>
<dbReference type="SMART" id="SM00487">
    <property type="entry name" value="DEXDc"/>
    <property type="match status" value="1"/>
</dbReference>
<dbReference type="Pfam" id="PF18119">
    <property type="entry name" value="RIG-I_C"/>
    <property type="match status" value="1"/>
</dbReference>
<feature type="domain" description="RLR CTR" evidence="19">
    <location>
        <begin position="637"/>
        <end position="771"/>
    </location>
</feature>
<evidence type="ECO:0000256" key="4">
    <source>
        <dbReference type="ARBA" id="ARBA00022490"/>
    </source>
</evidence>
<dbReference type="GO" id="GO:0051607">
    <property type="term" value="P:defense response to virus"/>
    <property type="evidence" value="ECO:0007669"/>
    <property type="project" value="UniProtKB-KW"/>
</dbReference>
<dbReference type="SUPFAM" id="SSF52540">
    <property type="entry name" value="P-loop containing nucleoside triphosphate hydrolases"/>
    <property type="match status" value="2"/>
</dbReference>
<keyword evidence="9" id="KW-0347">Helicase</keyword>
<dbReference type="InterPro" id="IPR001650">
    <property type="entry name" value="Helicase_C-like"/>
</dbReference>
<evidence type="ECO:0000259" key="18">
    <source>
        <dbReference type="PROSITE" id="PS51194"/>
    </source>
</evidence>
<evidence type="ECO:0000256" key="14">
    <source>
        <dbReference type="ARBA" id="ARBA00023118"/>
    </source>
</evidence>
<evidence type="ECO:0000256" key="7">
    <source>
        <dbReference type="ARBA" id="ARBA00022741"/>
    </source>
</evidence>
<name>A0A0B7BGA0_9EUPU</name>
<keyword evidence="12" id="KW-0391">Immunity</keyword>
<dbReference type="EC" id="3.6.4.13" evidence="3"/>
<evidence type="ECO:0000256" key="16">
    <source>
        <dbReference type="SAM" id="MobiDB-lite"/>
    </source>
</evidence>
<comment type="similarity">
    <text evidence="2">Belongs to the helicase family. RLR subfamily.</text>
</comment>
<dbReference type="Gene3D" id="3.40.50.300">
    <property type="entry name" value="P-loop containing nucleotide triphosphate hydrolases"/>
    <property type="match status" value="2"/>
</dbReference>
<keyword evidence="13" id="KW-0694">RNA-binding</keyword>
<dbReference type="GO" id="GO:0046872">
    <property type="term" value="F:metal ion binding"/>
    <property type="evidence" value="ECO:0007669"/>
    <property type="project" value="UniProtKB-KW"/>
</dbReference>
<evidence type="ECO:0000256" key="5">
    <source>
        <dbReference type="ARBA" id="ARBA00022588"/>
    </source>
</evidence>
<keyword evidence="7" id="KW-0547">Nucleotide-binding</keyword>